<dbReference type="InterPro" id="IPR012337">
    <property type="entry name" value="RNaseH-like_sf"/>
</dbReference>
<dbReference type="Gene3D" id="3.30.70.270">
    <property type="match status" value="2"/>
</dbReference>
<dbReference type="PROSITE" id="PS50994">
    <property type="entry name" value="INTEGRASE"/>
    <property type="match status" value="1"/>
</dbReference>
<dbReference type="InterPro" id="IPR043128">
    <property type="entry name" value="Rev_trsase/Diguanyl_cyclase"/>
</dbReference>
<dbReference type="SUPFAM" id="SSF56672">
    <property type="entry name" value="DNA/RNA polymerases"/>
    <property type="match status" value="1"/>
</dbReference>
<evidence type="ECO:0000256" key="10">
    <source>
        <dbReference type="ARBA" id="ARBA00023172"/>
    </source>
</evidence>
<keyword evidence="8" id="KW-0239">DNA-directed DNA polymerase</keyword>
<feature type="domain" description="Integrase catalytic" evidence="13">
    <location>
        <begin position="678"/>
        <end position="841"/>
    </location>
</feature>
<keyword evidence="8" id="KW-0808">Transferase</keyword>
<evidence type="ECO:0000256" key="9">
    <source>
        <dbReference type="ARBA" id="ARBA00023125"/>
    </source>
</evidence>
<keyword evidence="2" id="KW-0479">Metal-binding</keyword>
<keyword evidence="6" id="KW-0229">DNA integration</keyword>
<dbReference type="InterPro" id="IPR056924">
    <property type="entry name" value="SH3_Tf2-1"/>
</dbReference>
<evidence type="ECO:0000256" key="12">
    <source>
        <dbReference type="SAM" id="MobiDB-lite"/>
    </source>
</evidence>
<evidence type="ECO:0000256" key="6">
    <source>
        <dbReference type="ARBA" id="ARBA00022908"/>
    </source>
</evidence>
<keyword evidence="11" id="KW-0511">Multifunctional enzyme</keyword>
<keyword evidence="15" id="KW-1185">Reference proteome</keyword>
<dbReference type="InterPro" id="IPR000477">
    <property type="entry name" value="RT_dom"/>
</dbReference>
<evidence type="ECO:0000256" key="1">
    <source>
        <dbReference type="ARBA" id="ARBA00022670"/>
    </source>
</evidence>
<organism evidence="14 15">
    <name type="scientific">Tanacetum coccineum</name>
    <dbReference type="NCBI Taxonomy" id="301880"/>
    <lineage>
        <taxon>Eukaryota</taxon>
        <taxon>Viridiplantae</taxon>
        <taxon>Streptophyta</taxon>
        <taxon>Embryophyta</taxon>
        <taxon>Tracheophyta</taxon>
        <taxon>Spermatophyta</taxon>
        <taxon>Magnoliopsida</taxon>
        <taxon>eudicotyledons</taxon>
        <taxon>Gunneridae</taxon>
        <taxon>Pentapetalae</taxon>
        <taxon>asterids</taxon>
        <taxon>campanulids</taxon>
        <taxon>Asterales</taxon>
        <taxon>Asteraceae</taxon>
        <taxon>Asteroideae</taxon>
        <taxon>Anthemideae</taxon>
        <taxon>Anthemidinae</taxon>
        <taxon>Tanacetum</taxon>
    </lineage>
</organism>
<keyword evidence="10" id="KW-0233">DNA recombination</keyword>
<protein>
    <recommendedName>
        <fullName evidence="13">Integrase catalytic domain-containing protein</fullName>
    </recommendedName>
</protein>
<dbReference type="Proteomes" id="UP001151760">
    <property type="component" value="Unassembled WGS sequence"/>
</dbReference>
<dbReference type="InterPro" id="IPR001584">
    <property type="entry name" value="Integrase_cat-core"/>
</dbReference>
<keyword evidence="5" id="KW-0460">Magnesium</keyword>
<proteinExistence type="predicted"/>
<reference evidence="14" key="2">
    <citation type="submission" date="2022-01" db="EMBL/GenBank/DDBJ databases">
        <authorList>
            <person name="Yamashiro T."/>
            <person name="Shiraishi A."/>
            <person name="Satake H."/>
            <person name="Nakayama K."/>
        </authorList>
    </citation>
    <scope>NUCLEOTIDE SEQUENCE</scope>
</reference>
<dbReference type="InterPro" id="IPR043502">
    <property type="entry name" value="DNA/RNA_pol_sf"/>
</dbReference>
<accession>A0ABQ5HM96</accession>
<keyword evidence="4" id="KW-0378">Hydrolase</keyword>
<evidence type="ECO:0000256" key="2">
    <source>
        <dbReference type="ARBA" id="ARBA00022723"/>
    </source>
</evidence>
<name>A0ABQ5HM96_9ASTR</name>
<keyword evidence="8" id="KW-0548">Nucleotidyltransferase</keyword>
<dbReference type="InterPro" id="IPR050951">
    <property type="entry name" value="Retrovirus_Pol_polyprotein"/>
</dbReference>
<keyword evidence="7" id="KW-0695">RNA-directed DNA polymerase</keyword>
<dbReference type="Gene3D" id="1.10.340.70">
    <property type="match status" value="1"/>
</dbReference>
<dbReference type="InterPro" id="IPR041588">
    <property type="entry name" value="Integrase_H2C2"/>
</dbReference>
<evidence type="ECO:0000256" key="3">
    <source>
        <dbReference type="ARBA" id="ARBA00022750"/>
    </source>
</evidence>
<evidence type="ECO:0000313" key="14">
    <source>
        <dbReference type="EMBL" id="GJT88526.1"/>
    </source>
</evidence>
<dbReference type="SUPFAM" id="SSF53098">
    <property type="entry name" value="Ribonuclease H-like"/>
    <property type="match status" value="1"/>
</dbReference>
<evidence type="ECO:0000256" key="5">
    <source>
        <dbReference type="ARBA" id="ARBA00022842"/>
    </source>
</evidence>
<evidence type="ECO:0000256" key="4">
    <source>
        <dbReference type="ARBA" id="ARBA00022801"/>
    </source>
</evidence>
<dbReference type="Pfam" id="PF24626">
    <property type="entry name" value="SH3_Tf2-1"/>
    <property type="match status" value="1"/>
</dbReference>
<reference evidence="14" key="1">
    <citation type="journal article" date="2022" name="Int. J. Mol. Sci.">
        <title>Draft Genome of Tanacetum Coccineum: Genomic Comparison of Closely Related Tanacetum-Family Plants.</title>
        <authorList>
            <person name="Yamashiro T."/>
            <person name="Shiraishi A."/>
            <person name="Nakayama K."/>
            <person name="Satake H."/>
        </authorList>
    </citation>
    <scope>NUCLEOTIDE SEQUENCE</scope>
</reference>
<feature type="compositionally biased region" description="Polar residues" evidence="12">
    <location>
        <begin position="9"/>
        <end position="27"/>
    </location>
</feature>
<dbReference type="InterPro" id="IPR036397">
    <property type="entry name" value="RNaseH_sf"/>
</dbReference>
<sequence length="1044" mass="119423">MAPGRRPTVNRNPPVNRSTNRNNMDINSGIDTQMLNQLIATRVTEALAAAAVTHAASTQEENNLGSNSAQNKACNYKEFRAVMHENFHGTKSVVGLTRWFEKLESQFGISNVAKGDRVKFASSTLLDGALTWWNVYVRSVTLDTAHATPWSDFKAMFIRKYCPRNEDDGCWLNVTSKVLSLKIKGNVTSSKPVDLHEAIEMAQGLMYQVVQELGEIGDQGNPKGNNQASTRAQGGCRAPGRVYNICAEATVKDNNVVNGTFLINNVYASVLFDTDADRSFVSYAFSKYIDIPLTTLDTNYNVELAIGKIMNSVCKPYLDKFVIVFIDDILIYSHNEKEHEEHLKTILELLKEEELYAKFSKCEFWINTVKFLGHVIDSSGIHVDPAKIETVKNWASPTTPSEIRQFLGLAGYYRRFIEGFSKIAKPMTELTQKDRKFDWGEEQETAFQLLKQKLCDAPILALPEGSDDFVVYCDASIKGLGAVLMQRMKVIAYASRQLKIHKKNYTTHDLKLGAVVFALKIWRHYLYGTKCKANVVADALSRKERIEPLRVRALVMTIGLDLPSRILEAQKEAVKVENIEAEDIGGMLKKLEARADGTLCLDNRSWLPCYGDTRSLIMHESHKSKYSIHPGSDKMYHDMKMLYWWPNMKADIATYVSKCLTCAKVKAEHQRPSGLLVQPDIPEWKWEKITMDFITKLPKTAAGYDSIWVIVDRLTKSAHFLPMKETDSTEKLTRLYMKEIVARHGIPVSIISDRDSHFTLRVWQSLHKALGTQLNLSTAYHPQTDGQSERTIQTLEDMLRACVIDFGNGWDRHLPLVEFSYNNSYHTNIKAAPFEALYGRKCRSPICWAEVGEAQLTRPEIIYEPTEKIFKIIDRMQAVRDRQKSYADKRRRPFEFEVGDKVMLKVAPWKGVMRFGKRGKLNPRYIGPFRIIERIGPVAYRLELPQELSRVHNVFHVCNLKKCLSDDTLVIPLEEIQLDDKLNFVEEPVEIMDRTVKQLKRSRIPIIKVRWNARRGPEYTWEREDQFREKYPHLFTNPRSTTTS</sequence>
<dbReference type="InterPro" id="IPR041577">
    <property type="entry name" value="RT_RNaseH_2"/>
</dbReference>
<keyword evidence="9" id="KW-0238">DNA-binding</keyword>
<dbReference type="EMBL" id="BQNB010019738">
    <property type="protein sequence ID" value="GJT88526.1"/>
    <property type="molecule type" value="Genomic_DNA"/>
</dbReference>
<keyword evidence="1" id="KW-0645">Protease</keyword>
<evidence type="ECO:0000313" key="15">
    <source>
        <dbReference type="Proteomes" id="UP001151760"/>
    </source>
</evidence>
<dbReference type="Pfam" id="PF17921">
    <property type="entry name" value="Integrase_H2C2"/>
    <property type="match status" value="1"/>
</dbReference>
<keyword evidence="3" id="KW-0064">Aspartyl protease</keyword>
<gene>
    <name evidence="14" type="ORF">Tco_1070243</name>
</gene>
<dbReference type="PANTHER" id="PTHR37984">
    <property type="entry name" value="PROTEIN CBG26694"/>
    <property type="match status" value="1"/>
</dbReference>
<feature type="region of interest" description="Disordered" evidence="12">
    <location>
        <begin position="1"/>
        <end position="27"/>
    </location>
</feature>
<dbReference type="PANTHER" id="PTHR37984:SF5">
    <property type="entry name" value="PROTEIN NYNRIN-LIKE"/>
    <property type="match status" value="1"/>
</dbReference>
<dbReference type="Pfam" id="PF17919">
    <property type="entry name" value="RT_RNaseH_2"/>
    <property type="match status" value="1"/>
</dbReference>
<comment type="caution">
    <text evidence="14">The sequence shown here is derived from an EMBL/GenBank/DDBJ whole genome shotgun (WGS) entry which is preliminary data.</text>
</comment>
<evidence type="ECO:0000256" key="7">
    <source>
        <dbReference type="ARBA" id="ARBA00022918"/>
    </source>
</evidence>
<evidence type="ECO:0000256" key="8">
    <source>
        <dbReference type="ARBA" id="ARBA00022932"/>
    </source>
</evidence>
<evidence type="ECO:0000256" key="11">
    <source>
        <dbReference type="ARBA" id="ARBA00023268"/>
    </source>
</evidence>
<dbReference type="Pfam" id="PF00078">
    <property type="entry name" value="RVT_1"/>
    <property type="match status" value="1"/>
</dbReference>
<evidence type="ECO:0000259" key="13">
    <source>
        <dbReference type="PROSITE" id="PS50994"/>
    </source>
</evidence>
<dbReference type="Gene3D" id="3.30.420.10">
    <property type="entry name" value="Ribonuclease H-like superfamily/Ribonuclease H"/>
    <property type="match status" value="1"/>
</dbReference>